<evidence type="ECO:0000256" key="1">
    <source>
        <dbReference type="ARBA" id="ARBA00022468"/>
    </source>
</evidence>
<dbReference type="GO" id="GO:0048471">
    <property type="term" value="C:perinuclear region of cytoplasm"/>
    <property type="evidence" value="ECO:0007669"/>
    <property type="project" value="TreeGrafter"/>
</dbReference>
<dbReference type="InterPro" id="IPR032675">
    <property type="entry name" value="LRR_dom_sf"/>
</dbReference>
<dbReference type="SUPFAM" id="SSF52047">
    <property type="entry name" value="RNI-like"/>
    <property type="match status" value="1"/>
</dbReference>
<dbReference type="Pfam" id="PF13516">
    <property type="entry name" value="LRR_6"/>
    <property type="match status" value="5"/>
</dbReference>
<dbReference type="GO" id="GO:0031267">
    <property type="term" value="F:small GTPase binding"/>
    <property type="evidence" value="ECO:0007669"/>
    <property type="project" value="TreeGrafter"/>
</dbReference>
<proteinExistence type="predicted"/>
<dbReference type="SMART" id="SM00368">
    <property type="entry name" value="LRR_RI"/>
    <property type="match status" value="7"/>
</dbReference>
<dbReference type="GO" id="GO:0006913">
    <property type="term" value="P:nucleocytoplasmic transport"/>
    <property type="evidence" value="ECO:0007669"/>
    <property type="project" value="TreeGrafter"/>
</dbReference>
<sequence>MEDIEETIERRRLDIEKECQSKKIDLTAMGLDDLDALTVAISIFKRSDEIETIYLGSNSIGDEGLDAIANSLSKHPELKHLYLGSNLFRESGLNAIANVMPDLINLQTLSLGGAQIDDNLCTSLASSLMAMESCSLRYLFLNGNRIGDEGLLSLIVALTSEKFHLETLHLGDNEFTSSGLKILAEFIENDTSLVKLFLNDNDFEGDGLGDLSEALCANRNLKFISLANCGITDENFKPILACLSVNETLESLHIWNNLLTQESAELILEVLRRHNNTLTDLQIFGNQIEDYESYKEELNEALAKNQALVRGGEIDEEEEKEFAEIIESQSEESHPV</sequence>
<dbReference type="InterPro" id="IPR027038">
    <property type="entry name" value="RanGap"/>
</dbReference>
<evidence type="ECO:0000256" key="2">
    <source>
        <dbReference type="ARBA" id="ARBA00022614"/>
    </source>
</evidence>
<accession>A0AAU9JRT6</accession>
<keyword evidence="2" id="KW-0433">Leucine-rich repeat</keyword>
<feature type="region of interest" description="Disordered" evidence="4">
    <location>
        <begin position="316"/>
        <end position="336"/>
    </location>
</feature>
<evidence type="ECO:0000313" key="6">
    <source>
        <dbReference type="Proteomes" id="UP001162131"/>
    </source>
</evidence>
<evidence type="ECO:0000256" key="3">
    <source>
        <dbReference type="ARBA" id="ARBA00022737"/>
    </source>
</evidence>
<dbReference type="AlphaFoldDB" id="A0AAU9JRT6"/>
<dbReference type="EMBL" id="CAJZBQ010000046">
    <property type="protein sequence ID" value="CAG9328452.1"/>
    <property type="molecule type" value="Genomic_DNA"/>
</dbReference>
<reference evidence="5" key="1">
    <citation type="submission" date="2021-09" db="EMBL/GenBank/DDBJ databases">
        <authorList>
            <consortium name="AG Swart"/>
            <person name="Singh M."/>
            <person name="Singh A."/>
            <person name="Seah K."/>
            <person name="Emmerich C."/>
        </authorList>
    </citation>
    <scope>NUCLEOTIDE SEQUENCE</scope>
    <source>
        <strain evidence="5">ATCC30299</strain>
    </source>
</reference>
<keyword evidence="3" id="KW-0677">Repeat</keyword>
<dbReference type="GO" id="GO:0005096">
    <property type="term" value="F:GTPase activator activity"/>
    <property type="evidence" value="ECO:0007669"/>
    <property type="project" value="UniProtKB-KW"/>
</dbReference>
<name>A0AAU9JRT6_9CILI</name>
<comment type="caution">
    <text evidence="5">The sequence shown here is derived from an EMBL/GenBank/DDBJ whole genome shotgun (WGS) entry which is preliminary data.</text>
</comment>
<dbReference type="GO" id="GO:0005634">
    <property type="term" value="C:nucleus"/>
    <property type="evidence" value="ECO:0007669"/>
    <property type="project" value="TreeGrafter"/>
</dbReference>
<evidence type="ECO:0008006" key="7">
    <source>
        <dbReference type="Google" id="ProtNLM"/>
    </source>
</evidence>
<evidence type="ECO:0000256" key="4">
    <source>
        <dbReference type="SAM" id="MobiDB-lite"/>
    </source>
</evidence>
<dbReference type="GO" id="GO:0005829">
    <property type="term" value="C:cytosol"/>
    <property type="evidence" value="ECO:0007669"/>
    <property type="project" value="TreeGrafter"/>
</dbReference>
<evidence type="ECO:0000313" key="5">
    <source>
        <dbReference type="EMBL" id="CAG9328452.1"/>
    </source>
</evidence>
<dbReference type="PANTHER" id="PTHR24113">
    <property type="entry name" value="RAN GTPASE-ACTIVATING PROTEIN 1"/>
    <property type="match status" value="1"/>
</dbReference>
<dbReference type="PANTHER" id="PTHR24113:SF12">
    <property type="entry name" value="RAN GTPASE-ACTIVATING PROTEIN 1"/>
    <property type="match status" value="1"/>
</dbReference>
<keyword evidence="1" id="KW-0343">GTPase activation</keyword>
<dbReference type="InterPro" id="IPR001611">
    <property type="entry name" value="Leu-rich_rpt"/>
</dbReference>
<organism evidence="5 6">
    <name type="scientific">Blepharisma stoltei</name>
    <dbReference type="NCBI Taxonomy" id="1481888"/>
    <lineage>
        <taxon>Eukaryota</taxon>
        <taxon>Sar</taxon>
        <taxon>Alveolata</taxon>
        <taxon>Ciliophora</taxon>
        <taxon>Postciliodesmatophora</taxon>
        <taxon>Heterotrichea</taxon>
        <taxon>Heterotrichida</taxon>
        <taxon>Blepharismidae</taxon>
        <taxon>Blepharisma</taxon>
    </lineage>
</organism>
<dbReference type="Proteomes" id="UP001162131">
    <property type="component" value="Unassembled WGS sequence"/>
</dbReference>
<keyword evidence="6" id="KW-1185">Reference proteome</keyword>
<gene>
    <name evidence="5" type="ORF">BSTOLATCC_MIC46453</name>
</gene>
<protein>
    <recommendedName>
        <fullName evidence="7">Ran GTPase-activating protein</fullName>
    </recommendedName>
</protein>
<dbReference type="Gene3D" id="3.80.10.10">
    <property type="entry name" value="Ribonuclease Inhibitor"/>
    <property type="match status" value="1"/>
</dbReference>